<dbReference type="PANTHER" id="PTHR24348">
    <property type="entry name" value="SERINE/THREONINE-PROTEIN KINASE UNC-51-RELATED"/>
    <property type="match status" value="1"/>
</dbReference>
<accession>A0A9N9E5F1</accession>
<dbReference type="Proteomes" id="UP000789739">
    <property type="component" value="Unassembled WGS sequence"/>
</dbReference>
<keyword evidence="3" id="KW-0547">Nucleotide-binding</keyword>
<dbReference type="PANTHER" id="PTHR24348:SF22">
    <property type="entry name" value="NON-SPECIFIC SERINE_THREONINE PROTEIN KINASE"/>
    <property type="match status" value="1"/>
</dbReference>
<dbReference type="OrthoDB" id="544350at2759"/>
<evidence type="ECO:0000313" key="7">
    <source>
        <dbReference type="EMBL" id="CAG8663298.1"/>
    </source>
</evidence>
<dbReference type="EMBL" id="CAJVPI010003902">
    <property type="protein sequence ID" value="CAG8663298.1"/>
    <property type="molecule type" value="Genomic_DNA"/>
</dbReference>
<keyword evidence="8" id="KW-1185">Reference proteome</keyword>
<keyword evidence="2" id="KW-0808">Transferase</keyword>
<dbReference type="Pfam" id="PF07714">
    <property type="entry name" value="PK_Tyr_Ser-Thr"/>
    <property type="match status" value="1"/>
</dbReference>
<evidence type="ECO:0000256" key="5">
    <source>
        <dbReference type="ARBA" id="ARBA00022840"/>
    </source>
</evidence>
<comment type="caution">
    <text evidence="7">The sequence shown here is derived from an EMBL/GenBank/DDBJ whole genome shotgun (WGS) entry which is preliminary data.</text>
</comment>
<keyword evidence="4" id="KW-0418">Kinase</keyword>
<dbReference type="AlphaFoldDB" id="A0A9N9E5F1"/>
<dbReference type="GO" id="GO:0016020">
    <property type="term" value="C:membrane"/>
    <property type="evidence" value="ECO:0007669"/>
    <property type="project" value="TreeGrafter"/>
</dbReference>
<dbReference type="GO" id="GO:0004674">
    <property type="term" value="F:protein serine/threonine kinase activity"/>
    <property type="evidence" value="ECO:0007669"/>
    <property type="project" value="UniProtKB-EC"/>
</dbReference>
<protein>
    <recommendedName>
        <fullName evidence="1">non-specific serine/threonine protein kinase</fullName>
        <ecNumber evidence="1">2.7.11.1</ecNumber>
    </recommendedName>
</protein>
<dbReference type="PRINTS" id="PR00109">
    <property type="entry name" value="TYRKINASE"/>
</dbReference>
<evidence type="ECO:0000313" key="8">
    <source>
        <dbReference type="Proteomes" id="UP000789739"/>
    </source>
</evidence>
<dbReference type="InterPro" id="IPR000719">
    <property type="entry name" value="Prot_kinase_dom"/>
</dbReference>
<dbReference type="GO" id="GO:0005776">
    <property type="term" value="C:autophagosome"/>
    <property type="evidence" value="ECO:0007669"/>
    <property type="project" value="TreeGrafter"/>
</dbReference>
<evidence type="ECO:0000256" key="2">
    <source>
        <dbReference type="ARBA" id="ARBA00022679"/>
    </source>
</evidence>
<feature type="domain" description="Protein kinase" evidence="6">
    <location>
        <begin position="1"/>
        <end position="200"/>
    </location>
</feature>
<organism evidence="7 8">
    <name type="scientific">Paraglomus brasilianum</name>
    <dbReference type="NCBI Taxonomy" id="144538"/>
    <lineage>
        <taxon>Eukaryota</taxon>
        <taxon>Fungi</taxon>
        <taxon>Fungi incertae sedis</taxon>
        <taxon>Mucoromycota</taxon>
        <taxon>Glomeromycotina</taxon>
        <taxon>Glomeromycetes</taxon>
        <taxon>Paraglomerales</taxon>
        <taxon>Paraglomeraceae</taxon>
        <taxon>Paraglomus</taxon>
    </lineage>
</organism>
<dbReference type="SUPFAM" id="SSF56112">
    <property type="entry name" value="Protein kinase-like (PK-like)"/>
    <property type="match status" value="1"/>
</dbReference>
<evidence type="ECO:0000256" key="1">
    <source>
        <dbReference type="ARBA" id="ARBA00012513"/>
    </source>
</evidence>
<reference evidence="7" key="1">
    <citation type="submission" date="2021-06" db="EMBL/GenBank/DDBJ databases">
        <authorList>
            <person name="Kallberg Y."/>
            <person name="Tangrot J."/>
            <person name="Rosling A."/>
        </authorList>
    </citation>
    <scope>NUCLEOTIDE SEQUENCE</scope>
    <source>
        <strain evidence="7">BR232B</strain>
    </source>
</reference>
<dbReference type="GO" id="GO:0000407">
    <property type="term" value="C:phagophore assembly site"/>
    <property type="evidence" value="ECO:0007669"/>
    <property type="project" value="TreeGrafter"/>
</dbReference>
<evidence type="ECO:0000256" key="3">
    <source>
        <dbReference type="ARBA" id="ARBA00022741"/>
    </source>
</evidence>
<dbReference type="InterPro" id="IPR001245">
    <property type="entry name" value="Ser-Thr/Tyr_kinase_cat_dom"/>
</dbReference>
<dbReference type="InterPro" id="IPR045269">
    <property type="entry name" value="Atg1-like"/>
</dbReference>
<dbReference type="GO" id="GO:0005829">
    <property type="term" value="C:cytosol"/>
    <property type="evidence" value="ECO:0007669"/>
    <property type="project" value="TreeGrafter"/>
</dbReference>
<dbReference type="Gene3D" id="1.10.510.10">
    <property type="entry name" value="Transferase(Phosphotransferase) domain 1"/>
    <property type="match status" value="1"/>
</dbReference>
<dbReference type="GO" id="GO:0000045">
    <property type="term" value="P:autophagosome assembly"/>
    <property type="evidence" value="ECO:0007669"/>
    <property type="project" value="TreeGrafter"/>
</dbReference>
<proteinExistence type="predicted"/>
<evidence type="ECO:0000259" key="6">
    <source>
        <dbReference type="PROSITE" id="PS50011"/>
    </source>
</evidence>
<dbReference type="GO" id="GO:0005524">
    <property type="term" value="F:ATP binding"/>
    <property type="evidence" value="ECO:0007669"/>
    <property type="project" value="UniProtKB-KW"/>
</dbReference>
<dbReference type="InterPro" id="IPR011009">
    <property type="entry name" value="Kinase-like_dom_sf"/>
</dbReference>
<dbReference type="GO" id="GO:0010506">
    <property type="term" value="P:regulation of autophagy"/>
    <property type="evidence" value="ECO:0007669"/>
    <property type="project" value="InterPro"/>
</dbReference>
<feature type="non-terminal residue" evidence="7">
    <location>
        <position position="1"/>
    </location>
</feature>
<dbReference type="EC" id="2.7.11.1" evidence="1"/>
<gene>
    <name evidence="7" type="ORF">PBRASI_LOCUS10904</name>
</gene>
<keyword evidence="5" id="KW-0067">ATP-binding</keyword>
<name>A0A9N9E5F1_9GLOM</name>
<sequence length="200" mass="22840">SEVSNMVPCYGISQDPAGNYIMVMKYMKEGNLREYLRRNYRKLKFYDEDEYGNIKSSKLKFLQQIIQGLKDIHRKNLVHRDFHGGNIIVGISKNVFGDKKNTCHITDLGLTKPINETDNGKVFGVVPYMAPEVLRGEKYTQASDIYSLGMVMYEIITGCPPFAQSAHDVNLALQICQGARPQFPQQVKYPQLLIDLIKRC</sequence>
<evidence type="ECO:0000256" key="4">
    <source>
        <dbReference type="ARBA" id="ARBA00022777"/>
    </source>
</evidence>
<dbReference type="PROSITE" id="PS50011">
    <property type="entry name" value="PROTEIN_KINASE_DOM"/>
    <property type="match status" value="1"/>
</dbReference>